<dbReference type="Gene3D" id="2.120.10.30">
    <property type="entry name" value="TolB, C-terminal domain"/>
    <property type="match status" value="2"/>
</dbReference>
<reference evidence="5" key="1">
    <citation type="submission" date="2017-09" db="EMBL/GenBank/DDBJ databases">
        <title>Depth-based differentiation of microbial function through sediment-hosted aquifers and enrichment of novel symbionts in the deep terrestrial subsurface.</title>
        <authorList>
            <person name="Probst A.J."/>
            <person name="Ladd B."/>
            <person name="Jarett J.K."/>
            <person name="Geller-Mcgrath D.E."/>
            <person name="Sieber C.M.K."/>
            <person name="Emerson J.B."/>
            <person name="Anantharaman K."/>
            <person name="Thomas B.C."/>
            <person name="Malmstrom R."/>
            <person name="Stieglmeier M."/>
            <person name="Klingl A."/>
            <person name="Woyke T."/>
            <person name="Ryan C.M."/>
            <person name="Banfield J.F."/>
        </authorList>
    </citation>
    <scope>NUCLEOTIDE SEQUENCE [LARGE SCALE GENOMIC DNA]</scope>
</reference>
<proteinExistence type="inferred from homology"/>
<evidence type="ECO:0000256" key="2">
    <source>
        <dbReference type="SAM" id="MobiDB-lite"/>
    </source>
</evidence>
<dbReference type="Pfam" id="PF13485">
    <property type="entry name" value="Peptidase_MA_2"/>
    <property type="match status" value="1"/>
</dbReference>
<dbReference type="PANTHER" id="PTHR36842">
    <property type="entry name" value="PROTEIN TOLB HOMOLOG"/>
    <property type="match status" value="1"/>
</dbReference>
<protein>
    <recommendedName>
        <fullName evidence="3">Peptidase MA-like domain-containing protein</fullName>
    </recommendedName>
</protein>
<feature type="domain" description="Peptidase MA-like" evidence="3">
    <location>
        <begin position="114"/>
        <end position="267"/>
    </location>
</feature>
<feature type="non-terminal residue" evidence="4">
    <location>
        <position position="930"/>
    </location>
</feature>
<sequence length="930" mass="106316">MKSKLIILLFLILHVTLYTLHGNCQSGIFNHPELKWKIVETEHFKVMADDSFMDVAKDIAQIAEEIYQRVTEDLGYTPNFKVPLVVIDYDEEFNGSAEPLFGRMVIYCSSGTKVTSGNLTWFRRVVAHEFSHVISFGAIGAFEGMNQRYQVIGALQVIPMWFLEGIAQWEGETWDTHRDMFMRMTVLGGKLLPPEKLDGFAGSDIRESRLVYEQGHSLIRFIAATYGRDKIRKILHELRKGPFVLAGAVKKVLRVDLSKVYAGWYENIRGEYTRVKDRTKPYYEYALRLTEVGGWMYHPVFSPDGRQVLYASSFDYDYAFCDLLIAELKDNRLVKPKKIAQRTGFFHSFSPDGRKILFTKIDYRKNGSYTEDIFVMDSTGQDKKQLTFNERAKHPSFSPDGKKIAYVVNRKGVTDIWTMDADGSNRVNLTEGDDYEQNDSPQWSGDGRYIAFSRFTQSNRDIALIDFNTQRIIRLTDDEWDDRTPVFLPVPKGSIWNSSGVLYTSDRGTGIPNLFLMKIRHDENDEIMIEEPVQLTNVTGGIFEPAVDPSRNRVVFSGFGPKGFDLYLCGLDRLGKYETPDIDYLTLQRERNKMYVSPSKILPDAMLLHAEQSETSTAETLADIQASDTQLRESQAHETLADSQSRDTQEIPEAERADPYYPEEELQAPVVAQVSEPRKYNSFAEIKPIFILPAIVLSTDGKQLQGWGTVDFYFLDPLEKHTIMGYAYFDGVDATYSMTYINRQLYPVIYLSSYQGQYYWVGTNTWARSRGNLAQADFPIDGNRTITLAGLSEGREDVTTDDTGYITGSNFKLDNTLGILYRYYTVKERVDANFNPAGGRNVTFSYFWSDPVLGGNYRYNLYGLDWREYVDVWRRAGHTLAARLYLRVMENSEGHSIAIPWDVNLLRGISAGSVSGTRNLAFSLEYRFPV</sequence>
<dbReference type="AlphaFoldDB" id="A0A2M7SEK5"/>
<dbReference type="Pfam" id="PF07676">
    <property type="entry name" value="PD40"/>
    <property type="match status" value="5"/>
</dbReference>
<dbReference type="InterPro" id="IPR011659">
    <property type="entry name" value="WD40"/>
</dbReference>
<evidence type="ECO:0000256" key="1">
    <source>
        <dbReference type="ARBA" id="ARBA00009820"/>
    </source>
</evidence>
<dbReference type="InterPro" id="IPR039568">
    <property type="entry name" value="Peptidase_MA-like_dom"/>
</dbReference>
<accession>A0A2M7SEK5</accession>
<name>A0A2M7SEK5_9BACT</name>
<feature type="region of interest" description="Disordered" evidence="2">
    <location>
        <begin position="631"/>
        <end position="651"/>
    </location>
</feature>
<dbReference type="Gene3D" id="2.40.160.50">
    <property type="entry name" value="membrane protein fhac: a member of the omp85/tpsb transporter family"/>
    <property type="match status" value="1"/>
</dbReference>
<evidence type="ECO:0000313" key="5">
    <source>
        <dbReference type="Proteomes" id="UP000229307"/>
    </source>
</evidence>
<gene>
    <name evidence="4" type="ORF">COY52_01910</name>
</gene>
<comment type="caution">
    <text evidence="4">The sequence shown here is derived from an EMBL/GenBank/DDBJ whole genome shotgun (WGS) entry which is preliminary data.</text>
</comment>
<dbReference type="SUPFAM" id="SSF82171">
    <property type="entry name" value="DPP6 N-terminal domain-like"/>
    <property type="match status" value="1"/>
</dbReference>
<evidence type="ECO:0000259" key="3">
    <source>
        <dbReference type="Pfam" id="PF13485"/>
    </source>
</evidence>
<comment type="similarity">
    <text evidence="1">Belongs to the TolB family.</text>
</comment>
<organism evidence="4 5">
    <name type="scientific">Candidatus Desantisbacteria bacterium CG_4_10_14_0_8_um_filter_48_22</name>
    <dbReference type="NCBI Taxonomy" id="1974543"/>
    <lineage>
        <taxon>Bacteria</taxon>
        <taxon>Candidatus Desantisiibacteriota</taxon>
    </lineage>
</organism>
<dbReference type="Proteomes" id="UP000229307">
    <property type="component" value="Unassembled WGS sequence"/>
</dbReference>
<evidence type="ECO:0000313" key="4">
    <source>
        <dbReference type="EMBL" id="PIZ17967.1"/>
    </source>
</evidence>
<dbReference type="EMBL" id="PFMR01000058">
    <property type="protein sequence ID" value="PIZ17967.1"/>
    <property type="molecule type" value="Genomic_DNA"/>
</dbReference>
<dbReference type="InterPro" id="IPR011042">
    <property type="entry name" value="6-blade_b-propeller_TolB-like"/>
</dbReference>